<dbReference type="InterPro" id="IPR006837">
    <property type="entry name" value="Divergent_DAC"/>
</dbReference>
<dbReference type="PANTHER" id="PTHR30105">
    <property type="entry name" value="UNCHARACTERIZED YIBQ-RELATED"/>
    <property type="match status" value="1"/>
</dbReference>
<dbReference type="OrthoDB" id="9784811at2"/>
<keyword evidence="2" id="KW-1133">Transmembrane helix</keyword>
<evidence type="ECO:0000256" key="2">
    <source>
        <dbReference type="SAM" id="Phobius"/>
    </source>
</evidence>
<dbReference type="RefSeq" id="WP_097137770.1">
    <property type="nucleotide sequence ID" value="NZ_OBQD01000004.1"/>
</dbReference>
<evidence type="ECO:0000313" key="4">
    <source>
        <dbReference type="Proteomes" id="UP000219167"/>
    </source>
</evidence>
<keyword evidence="4" id="KW-1185">Reference proteome</keyword>
<dbReference type="Proteomes" id="UP000219167">
    <property type="component" value="Unassembled WGS sequence"/>
</dbReference>
<feature type="region of interest" description="Disordered" evidence="1">
    <location>
        <begin position="1"/>
        <end position="23"/>
    </location>
</feature>
<evidence type="ECO:0000256" key="1">
    <source>
        <dbReference type="SAM" id="MobiDB-lite"/>
    </source>
</evidence>
<protein>
    <recommendedName>
        <fullName evidence="5">Divergent polysaccharide deacetylase family protein</fullName>
    </recommendedName>
</protein>
<keyword evidence="2" id="KW-0472">Membrane</keyword>
<proteinExistence type="predicted"/>
<dbReference type="AlphaFoldDB" id="A0A285UB01"/>
<evidence type="ECO:0008006" key="5">
    <source>
        <dbReference type="Google" id="ProtNLM"/>
    </source>
</evidence>
<dbReference type="SUPFAM" id="SSF88713">
    <property type="entry name" value="Glycoside hydrolase/deacetylase"/>
    <property type="match status" value="1"/>
</dbReference>
<dbReference type="CDD" id="cd10936">
    <property type="entry name" value="CE4_DAC2"/>
    <property type="match status" value="1"/>
</dbReference>
<reference evidence="3 4" key="1">
    <citation type="submission" date="2017-08" db="EMBL/GenBank/DDBJ databases">
        <authorList>
            <person name="de Groot N.N."/>
        </authorList>
    </citation>
    <scope>NUCLEOTIDE SEQUENCE [LARGE SCALE GENOMIC DNA]</scope>
    <source>
        <strain evidence="3 4">JC85</strain>
    </source>
</reference>
<gene>
    <name evidence="3" type="ORF">SAMN05892877_104192</name>
</gene>
<dbReference type="GO" id="GO:0005975">
    <property type="term" value="P:carbohydrate metabolic process"/>
    <property type="evidence" value="ECO:0007669"/>
    <property type="project" value="InterPro"/>
</dbReference>
<organism evidence="3 4">
    <name type="scientific">Rhizobium subbaraonis</name>
    <dbReference type="NCBI Taxonomy" id="908946"/>
    <lineage>
        <taxon>Bacteria</taxon>
        <taxon>Pseudomonadati</taxon>
        <taxon>Pseudomonadota</taxon>
        <taxon>Alphaproteobacteria</taxon>
        <taxon>Hyphomicrobiales</taxon>
        <taxon>Rhizobiaceae</taxon>
        <taxon>Rhizobium/Agrobacterium group</taxon>
        <taxon>Rhizobium</taxon>
    </lineage>
</organism>
<accession>A0A285UB01</accession>
<dbReference type="EMBL" id="OBQD01000004">
    <property type="protein sequence ID" value="SOC37501.1"/>
    <property type="molecule type" value="Genomic_DNA"/>
</dbReference>
<evidence type="ECO:0000313" key="3">
    <source>
        <dbReference type="EMBL" id="SOC37501.1"/>
    </source>
</evidence>
<dbReference type="Pfam" id="PF04748">
    <property type="entry name" value="Polysacc_deac_2"/>
    <property type="match status" value="1"/>
</dbReference>
<name>A0A285UB01_9HYPH</name>
<sequence length="404" mass="43266">MGTDLNAPLGQNRKVSPGRKRAPRHSAARLAAFLVVAGVLGLSLWSAFGPRGDFRTPDPVDQQADEADIQPAVPATSSENAEVSPSGGGVRRERGLSGASVEETRNADGSVVRKFTPKDRDGTGPLIIEASRIGQDPRSAGFPNEDLVEATSYGKLPIVGPDGLRPMEQYARPWSGARGTRIAIVVGGLGLSQTGTQKAIRDLPPEVTLAFASSGNSLPRWMQEARREGHEILLQVPLEPFEDPANEPGPHTLRTDFSAKRNLDELHRAMGQITNYTGIMNYMGGRFLADADAMEPVMRDLSERGLLFLDDGTSAQSLSGTIAGALDMPHAFADVQLDATLSRDAILRKLDELERIARRNGSAIGVASAFDESVEAIAEWYPEASQRGLEIVGVAALAEQNSQQ</sequence>
<dbReference type="PANTHER" id="PTHR30105:SF2">
    <property type="entry name" value="DIVERGENT POLYSACCHARIDE DEACETYLASE SUPERFAMILY"/>
    <property type="match status" value="1"/>
</dbReference>
<feature type="region of interest" description="Disordered" evidence="1">
    <location>
        <begin position="55"/>
        <end position="108"/>
    </location>
</feature>
<dbReference type="Gene3D" id="3.20.20.370">
    <property type="entry name" value="Glycoside hydrolase/deacetylase"/>
    <property type="match status" value="1"/>
</dbReference>
<feature type="transmembrane region" description="Helical" evidence="2">
    <location>
        <begin position="27"/>
        <end position="48"/>
    </location>
</feature>
<dbReference type="InterPro" id="IPR011330">
    <property type="entry name" value="Glyco_hydro/deAcase_b/a-brl"/>
</dbReference>
<keyword evidence="2" id="KW-0812">Transmembrane</keyword>